<dbReference type="InterPro" id="IPR010982">
    <property type="entry name" value="Lambda_DNA-bd_dom_sf"/>
</dbReference>
<dbReference type="CDD" id="cd00093">
    <property type="entry name" value="HTH_XRE"/>
    <property type="match status" value="1"/>
</dbReference>
<dbReference type="EMBL" id="AGDV01000001">
    <property type="protein sequence ID" value="EMB35910.1"/>
    <property type="molecule type" value="Genomic_DNA"/>
</dbReference>
<dbReference type="GeneID" id="44140848"/>
<dbReference type="Proteomes" id="UP000011705">
    <property type="component" value="Chromosome"/>
</dbReference>
<protein>
    <recommendedName>
        <fullName evidence="1">HTH cro/C1-type domain-containing protein</fullName>
    </recommendedName>
</protein>
<name>A0A0E2E7S8_TREDN</name>
<dbReference type="PATRIC" id="fig|999432.5.peg.107"/>
<evidence type="ECO:0000313" key="2">
    <source>
        <dbReference type="EMBL" id="EMB35910.1"/>
    </source>
</evidence>
<dbReference type="SMART" id="SM00530">
    <property type="entry name" value="HTH_XRE"/>
    <property type="match status" value="1"/>
</dbReference>
<gene>
    <name evidence="2" type="ORF">HMPREF9726_00102</name>
</gene>
<proteinExistence type="predicted"/>
<feature type="domain" description="HTH cro/C1-type" evidence="1">
    <location>
        <begin position="65"/>
        <end position="119"/>
    </location>
</feature>
<dbReference type="Pfam" id="PF01381">
    <property type="entry name" value="HTH_3"/>
    <property type="match status" value="1"/>
</dbReference>
<reference evidence="2" key="1">
    <citation type="submission" date="2012-01" db="EMBL/GenBank/DDBJ databases">
        <title>The Genome Sequence of Treponema denticola H-22.</title>
        <authorList>
            <consortium name="The Broad Institute Genome Sequencing Platform"/>
            <person name="Earl A."/>
            <person name="Ward D."/>
            <person name="Feldgarden M."/>
            <person name="Gevers D."/>
            <person name="Blanton J.M."/>
            <person name="Fenno C.J."/>
            <person name="Baranova O.V."/>
            <person name="Mathney J."/>
            <person name="Dewhirst F.E."/>
            <person name="Izard J."/>
            <person name="Young S.K."/>
            <person name="Zeng Q."/>
            <person name="Gargeya S."/>
            <person name="Fitzgerald M."/>
            <person name="Haas B."/>
            <person name="Abouelleil A."/>
            <person name="Alvarado L."/>
            <person name="Arachchi H.M."/>
            <person name="Berlin A."/>
            <person name="Chapman S.B."/>
            <person name="Gearin G."/>
            <person name="Goldberg J."/>
            <person name="Griggs A."/>
            <person name="Gujja S."/>
            <person name="Hansen M."/>
            <person name="Heiman D."/>
            <person name="Howarth C."/>
            <person name="Larimer J."/>
            <person name="Lui A."/>
            <person name="MacDonald P.J.P."/>
            <person name="McCowen C."/>
            <person name="Montmayeur A."/>
            <person name="Murphy C."/>
            <person name="Neiman D."/>
            <person name="Pearson M."/>
            <person name="Priest M."/>
            <person name="Roberts A."/>
            <person name="Saif S."/>
            <person name="Shea T."/>
            <person name="Sisk P."/>
            <person name="Stolte C."/>
            <person name="Sykes S."/>
            <person name="Wortman J."/>
            <person name="Nusbaum C."/>
            <person name="Birren B."/>
        </authorList>
    </citation>
    <scope>NUCLEOTIDE SEQUENCE [LARGE SCALE GENOMIC DNA]</scope>
    <source>
        <strain evidence="2">H-22</strain>
    </source>
</reference>
<dbReference type="HOGENOM" id="CLU_066192_16_0_12"/>
<dbReference type="PROSITE" id="PS50943">
    <property type="entry name" value="HTH_CROC1"/>
    <property type="match status" value="1"/>
</dbReference>
<comment type="caution">
    <text evidence="2">The sequence shown here is derived from an EMBL/GenBank/DDBJ whole genome shotgun (WGS) entry which is preliminary data.</text>
</comment>
<dbReference type="Gene3D" id="1.10.260.40">
    <property type="entry name" value="lambda repressor-like DNA-binding domains"/>
    <property type="match status" value="1"/>
</dbReference>
<accession>A0A0E2E7S8</accession>
<dbReference type="AlphaFoldDB" id="A0A0E2E7S8"/>
<dbReference type="GO" id="GO:0003677">
    <property type="term" value="F:DNA binding"/>
    <property type="evidence" value="ECO:0007669"/>
    <property type="project" value="InterPro"/>
</dbReference>
<sequence length="120" mass="13851">MLAVVKMPHTSFTVSGDIPENILSILKTYYKKHLILEDDKTEYVEASTMDWYKEAEKRQTPAKTLRFYRTLNKLTQVQLAEKLGVTKQFISNMETGQKPISRKTAYLLSEIFGIDAGRFI</sequence>
<organism evidence="2">
    <name type="scientific">Treponema denticola H-22</name>
    <dbReference type="NCBI Taxonomy" id="999432"/>
    <lineage>
        <taxon>Bacteria</taxon>
        <taxon>Pseudomonadati</taxon>
        <taxon>Spirochaetota</taxon>
        <taxon>Spirochaetia</taxon>
        <taxon>Spirochaetales</taxon>
        <taxon>Treponemataceae</taxon>
        <taxon>Treponema</taxon>
    </lineage>
</organism>
<evidence type="ECO:0000259" key="1">
    <source>
        <dbReference type="PROSITE" id="PS50943"/>
    </source>
</evidence>
<dbReference type="SUPFAM" id="SSF47413">
    <property type="entry name" value="lambda repressor-like DNA-binding domains"/>
    <property type="match status" value="1"/>
</dbReference>
<dbReference type="RefSeq" id="WP_002678826.1">
    <property type="nucleotide sequence ID" value="NZ_CM001795.1"/>
</dbReference>
<dbReference type="InterPro" id="IPR001387">
    <property type="entry name" value="Cro/C1-type_HTH"/>
</dbReference>